<organism evidence="2 3">
    <name type="scientific">Gloeophyllum trabeum (strain ATCC 11539 / FP-39264 / Madison 617)</name>
    <name type="common">Brown rot fungus</name>
    <dbReference type="NCBI Taxonomy" id="670483"/>
    <lineage>
        <taxon>Eukaryota</taxon>
        <taxon>Fungi</taxon>
        <taxon>Dikarya</taxon>
        <taxon>Basidiomycota</taxon>
        <taxon>Agaricomycotina</taxon>
        <taxon>Agaricomycetes</taxon>
        <taxon>Gloeophyllales</taxon>
        <taxon>Gloeophyllaceae</taxon>
        <taxon>Gloeophyllum</taxon>
    </lineage>
</organism>
<evidence type="ECO:0000313" key="3">
    <source>
        <dbReference type="Proteomes" id="UP000030669"/>
    </source>
</evidence>
<dbReference type="RefSeq" id="XP_007867841.1">
    <property type="nucleotide sequence ID" value="XM_007869650.1"/>
</dbReference>
<reference evidence="2 3" key="1">
    <citation type="journal article" date="2012" name="Science">
        <title>The Paleozoic origin of enzymatic lignin decomposition reconstructed from 31 fungal genomes.</title>
        <authorList>
            <person name="Floudas D."/>
            <person name="Binder M."/>
            <person name="Riley R."/>
            <person name="Barry K."/>
            <person name="Blanchette R.A."/>
            <person name="Henrissat B."/>
            <person name="Martinez A.T."/>
            <person name="Otillar R."/>
            <person name="Spatafora J.W."/>
            <person name="Yadav J.S."/>
            <person name="Aerts A."/>
            <person name="Benoit I."/>
            <person name="Boyd A."/>
            <person name="Carlson A."/>
            <person name="Copeland A."/>
            <person name="Coutinho P.M."/>
            <person name="de Vries R.P."/>
            <person name="Ferreira P."/>
            <person name="Findley K."/>
            <person name="Foster B."/>
            <person name="Gaskell J."/>
            <person name="Glotzer D."/>
            <person name="Gorecki P."/>
            <person name="Heitman J."/>
            <person name="Hesse C."/>
            <person name="Hori C."/>
            <person name="Igarashi K."/>
            <person name="Jurgens J.A."/>
            <person name="Kallen N."/>
            <person name="Kersten P."/>
            <person name="Kohler A."/>
            <person name="Kuees U."/>
            <person name="Kumar T.K.A."/>
            <person name="Kuo A."/>
            <person name="LaButti K."/>
            <person name="Larrondo L.F."/>
            <person name="Lindquist E."/>
            <person name="Ling A."/>
            <person name="Lombard V."/>
            <person name="Lucas S."/>
            <person name="Lundell T."/>
            <person name="Martin R."/>
            <person name="McLaughlin D.J."/>
            <person name="Morgenstern I."/>
            <person name="Morin E."/>
            <person name="Murat C."/>
            <person name="Nagy L.G."/>
            <person name="Nolan M."/>
            <person name="Ohm R.A."/>
            <person name="Patyshakuliyeva A."/>
            <person name="Rokas A."/>
            <person name="Ruiz-Duenas F.J."/>
            <person name="Sabat G."/>
            <person name="Salamov A."/>
            <person name="Samejima M."/>
            <person name="Schmutz J."/>
            <person name="Slot J.C."/>
            <person name="St John F."/>
            <person name="Stenlid J."/>
            <person name="Sun H."/>
            <person name="Sun S."/>
            <person name="Syed K."/>
            <person name="Tsang A."/>
            <person name="Wiebenga A."/>
            <person name="Young D."/>
            <person name="Pisabarro A."/>
            <person name="Eastwood D.C."/>
            <person name="Martin F."/>
            <person name="Cullen D."/>
            <person name="Grigoriev I.V."/>
            <person name="Hibbett D.S."/>
        </authorList>
    </citation>
    <scope>NUCLEOTIDE SEQUENCE [LARGE SCALE GENOMIC DNA]</scope>
    <source>
        <strain evidence="2 3">ATCC 11539</strain>
    </source>
</reference>
<feature type="compositionally biased region" description="Low complexity" evidence="1">
    <location>
        <begin position="1"/>
        <end position="15"/>
    </location>
</feature>
<accession>S7Q0R7</accession>
<feature type="region of interest" description="Disordered" evidence="1">
    <location>
        <begin position="1"/>
        <end position="34"/>
    </location>
</feature>
<dbReference type="HOGENOM" id="CLU_871700_0_0_1"/>
<gene>
    <name evidence="2" type="ORF">GLOTRDRAFT_94741</name>
</gene>
<dbReference type="EMBL" id="KB469305">
    <property type="protein sequence ID" value="EPQ53511.1"/>
    <property type="molecule type" value="Genomic_DNA"/>
</dbReference>
<feature type="region of interest" description="Disordered" evidence="1">
    <location>
        <begin position="232"/>
        <end position="251"/>
    </location>
</feature>
<dbReference type="Proteomes" id="UP000030669">
    <property type="component" value="Unassembled WGS sequence"/>
</dbReference>
<feature type="region of interest" description="Disordered" evidence="1">
    <location>
        <begin position="57"/>
        <end position="88"/>
    </location>
</feature>
<feature type="region of interest" description="Disordered" evidence="1">
    <location>
        <begin position="263"/>
        <end position="300"/>
    </location>
</feature>
<dbReference type="OrthoDB" id="10506283at2759"/>
<feature type="compositionally biased region" description="Polar residues" evidence="1">
    <location>
        <begin position="286"/>
        <end position="300"/>
    </location>
</feature>
<protein>
    <submittedName>
        <fullName evidence="2">Uncharacterized protein</fullName>
    </submittedName>
</protein>
<dbReference type="KEGG" id="gtr:GLOTRDRAFT_94741"/>
<dbReference type="GeneID" id="19309634"/>
<feature type="compositionally biased region" description="Pro residues" evidence="1">
    <location>
        <begin position="269"/>
        <end position="279"/>
    </location>
</feature>
<sequence length="319" mass="35093">MPALSLSVSSAPPKSQHVVLERPRSKSSSSSPSLFSLPAPLIPIPLAFPLPVPILSPSVPRGRRPHTAPNLNEPGMQTTPSPLTKKPILPHLMVPTEHSDQWPPTPPLSPPSTSTRNALRLFAGPGGMQRVRARLARSRSRRHSPRSPVAGGERGREIKERWDEEDRRLKQALLLEQLTGTRPAPKPSRWADKDYLTLRAGLHPDAVQAAARPARNDRIENWRRSVAMAVPEGEFVESPQGQGNSSEDDLRRIVSSVTRSLSSMSFYVPPSPPKRPLPVRPDQRSRTPSSDSDSKTECTSTLLDRHAQACIDAYRALTS</sequence>
<feature type="region of interest" description="Disordered" evidence="1">
    <location>
        <begin position="133"/>
        <end position="161"/>
    </location>
</feature>
<evidence type="ECO:0000313" key="2">
    <source>
        <dbReference type="EMBL" id="EPQ53511.1"/>
    </source>
</evidence>
<evidence type="ECO:0000256" key="1">
    <source>
        <dbReference type="SAM" id="MobiDB-lite"/>
    </source>
</evidence>
<keyword evidence="3" id="KW-1185">Reference proteome</keyword>
<name>S7Q0R7_GLOTA</name>
<proteinExistence type="predicted"/>
<feature type="compositionally biased region" description="Basic residues" evidence="1">
    <location>
        <begin position="133"/>
        <end position="145"/>
    </location>
</feature>
<dbReference type="AlphaFoldDB" id="S7Q0R7"/>